<feature type="coiled-coil region" evidence="1">
    <location>
        <begin position="407"/>
        <end position="441"/>
    </location>
</feature>
<dbReference type="EMBL" id="CAADRA010003754">
    <property type="protein sequence ID" value="VFT84104.1"/>
    <property type="molecule type" value="Genomic_DNA"/>
</dbReference>
<feature type="region of interest" description="Disordered" evidence="2">
    <location>
        <begin position="486"/>
        <end position="559"/>
    </location>
</feature>
<organism evidence="4 5">
    <name type="scientific">Aphanomyces stellatus</name>
    <dbReference type="NCBI Taxonomy" id="120398"/>
    <lineage>
        <taxon>Eukaryota</taxon>
        <taxon>Sar</taxon>
        <taxon>Stramenopiles</taxon>
        <taxon>Oomycota</taxon>
        <taxon>Saprolegniomycetes</taxon>
        <taxon>Saprolegniales</taxon>
        <taxon>Verrucalvaceae</taxon>
        <taxon>Aphanomyces</taxon>
    </lineage>
</organism>
<evidence type="ECO:0000256" key="1">
    <source>
        <dbReference type="SAM" id="Coils"/>
    </source>
</evidence>
<reference evidence="3" key="2">
    <citation type="submission" date="2019-06" db="EMBL/GenBank/DDBJ databases">
        <title>Genomics analysis of Aphanomyces spp. identifies a new class of oomycete effector associated with host adaptation.</title>
        <authorList>
            <person name="Gaulin E."/>
        </authorList>
    </citation>
    <scope>NUCLEOTIDE SEQUENCE</scope>
    <source>
        <strain evidence="3">CBS 578.67</strain>
    </source>
</reference>
<dbReference type="GO" id="GO:0036158">
    <property type="term" value="P:outer dynein arm assembly"/>
    <property type="evidence" value="ECO:0007669"/>
    <property type="project" value="InterPro"/>
</dbReference>
<feature type="compositionally biased region" description="Polar residues" evidence="2">
    <location>
        <begin position="498"/>
        <end position="521"/>
    </location>
</feature>
<dbReference type="InterPro" id="IPR033192">
    <property type="entry name" value="ODAD3"/>
</dbReference>
<evidence type="ECO:0000313" key="4">
    <source>
        <dbReference type="EMBL" id="VFT84104.1"/>
    </source>
</evidence>
<keyword evidence="1" id="KW-0175">Coiled coil</keyword>
<evidence type="ECO:0000313" key="5">
    <source>
        <dbReference type="Proteomes" id="UP000332933"/>
    </source>
</evidence>
<dbReference type="GO" id="GO:0036064">
    <property type="term" value="C:ciliary basal body"/>
    <property type="evidence" value="ECO:0007669"/>
    <property type="project" value="TreeGrafter"/>
</dbReference>
<dbReference type="PANTHER" id="PTHR46518:SF1">
    <property type="entry name" value="OUTER DYNEIN ARM-DOCKING COMPLEX SUBUNIT 3"/>
    <property type="match status" value="1"/>
</dbReference>
<proteinExistence type="predicted"/>
<dbReference type="EMBL" id="VJMH01003742">
    <property type="protein sequence ID" value="KAF0704992.1"/>
    <property type="molecule type" value="Genomic_DNA"/>
</dbReference>
<dbReference type="OrthoDB" id="70049at2759"/>
<protein>
    <submittedName>
        <fullName evidence="4">Aste57867_7176 protein</fullName>
    </submittedName>
</protein>
<evidence type="ECO:0000256" key="2">
    <source>
        <dbReference type="SAM" id="MobiDB-lite"/>
    </source>
</evidence>
<name>A0A485KGX4_9STRA</name>
<keyword evidence="5" id="KW-1185">Reference proteome</keyword>
<reference evidence="4 5" key="1">
    <citation type="submission" date="2019-03" db="EMBL/GenBank/DDBJ databases">
        <authorList>
            <person name="Gaulin E."/>
            <person name="Dumas B."/>
        </authorList>
    </citation>
    <scope>NUCLEOTIDE SEQUENCE [LARGE SCALE GENOMIC DNA]</scope>
    <source>
        <strain evidence="4">CBS 568.67</strain>
    </source>
</reference>
<feature type="compositionally biased region" description="Basic and acidic residues" evidence="2">
    <location>
        <begin position="547"/>
        <end position="559"/>
    </location>
</feature>
<dbReference type="Proteomes" id="UP000332933">
    <property type="component" value="Unassembled WGS sequence"/>
</dbReference>
<dbReference type="GO" id="GO:0035253">
    <property type="term" value="C:ciliary rootlet"/>
    <property type="evidence" value="ECO:0007669"/>
    <property type="project" value="TreeGrafter"/>
</dbReference>
<dbReference type="GO" id="GO:0003341">
    <property type="term" value="P:cilium movement"/>
    <property type="evidence" value="ECO:0007669"/>
    <property type="project" value="InterPro"/>
</dbReference>
<dbReference type="PANTHER" id="PTHR46518">
    <property type="entry name" value="COILED-COIL DOMAIN-CONTAINING PROTEIN 151"/>
    <property type="match status" value="1"/>
</dbReference>
<accession>A0A485KGX4</accession>
<evidence type="ECO:0000313" key="3">
    <source>
        <dbReference type="EMBL" id="KAF0704992.1"/>
    </source>
</evidence>
<dbReference type="GO" id="GO:0097542">
    <property type="term" value="C:ciliary tip"/>
    <property type="evidence" value="ECO:0007669"/>
    <property type="project" value="TreeGrafter"/>
</dbReference>
<sequence>MTSDNSCGGEKRPNTAGVGLRKQILAQVATVIAARPGSAEHLSSPAVILGSDPAAVSQPSITKPPTHLKIADIVNRNRRKTSSSADLIKDFEHAIRKVVDGKRNESDRLKFLVEKKREELGKLKLVLQDLRTDCAALGMNEYPDATDRLQPITSVSRRPVYAKKSNIAELEELLHEKSLETAAVLRKTLTFEHIKKRHVVEKFELLQTNNDLTNHLRETHQRLQELHRVEISANESLNQAQVGLVYKTRLSQLKADIAAEIRLYETELELRLRWAKEKAKFEAFYAKQVGSIDSLVEGLERPGSPGGSERRKLPRAKTVKHWTHGYTGAQLDAARKEEQHHEDAFRRLGLPQGTIDPKGIIEMCMTHDTLKKELLQRQSEQVALTTATWARIEEVKTEIQQSQVGTMRTTEKDLDESHAELAAAEKRLNKAREEYEYMQQMMQPVKAGIQQIVGQVIGKTIDVDSMHAIHDALTKVEHELKTIVPDLTEPGEGEDSNGDINSKLNAPSISKLTPSEITSPYNIRIRPKEQWKASMTTSTKHTKKHKDSGDTHADETEVMDRTTVKQLASTMTTQINNAKKKQVQEGL</sequence>
<dbReference type="AlphaFoldDB" id="A0A485KGX4"/>
<gene>
    <name evidence="4" type="primary">Aste57867_7176</name>
    <name evidence="3" type="ORF">As57867_007151</name>
    <name evidence="4" type="ORF">ASTE57867_7176</name>
</gene>